<organism evidence="1 2">
    <name type="scientific">Methylobacterium radiotolerans</name>
    <dbReference type="NCBI Taxonomy" id="31998"/>
    <lineage>
        <taxon>Bacteria</taxon>
        <taxon>Pseudomonadati</taxon>
        <taxon>Pseudomonadota</taxon>
        <taxon>Alphaproteobacteria</taxon>
        <taxon>Hyphomicrobiales</taxon>
        <taxon>Methylobacteriaceae</taxon>
        <taxon>Methylobacterium</taxon>
    </lineage>
</organism>
<sequence>MMCWASRTGTRRNLDALGRHGWGLLVSRAGVWRVEAWTCPETGEPIRFRIVADNGAWSDFQIGREFDEEEFERFLDWLFRLDRPAEWLVLPDIVAGGLRSLDLSVRYLNRCLAVVPLVLIAVQDGMEHADLAPLVGPSVGIFLGGSTEWKLARMADWGAFCREHGCHFHVARVNTIRRIRMAHAAMAHSIDGTSATRFATTLPALDLAARQPDLIGRAA</sequence>
<evidence type="ECO:0000313" key="2">
    <source>
        <dbReference type="Proteomes" id="UP001549119"/>
    </source>
</evidence>
<name>A0ABV2NND9_9HYPH</name>
<reference evidence="1 2" key="1">
    <citation type="submission" date="2024-06" db="EMBL/GenBank/DDBJ databases">
        <title>Genomics of switchgrass bacterial isolates.</title>
        <authorList>
            <person name="Shade A."/>
        </authorList>
    </citation>
    <scope>NUCLEOTIDE SEQUENCE [LARGE SCALE GENOMIC DNA]</scope>
    <source>
        <strain evidence="1 2">PvP084</strain>
    </source>
</reference>
<protein>
    <submittedName>
        <fullName evidence="1">Uncharacterized protein</fullName>
    </submittedName>
</protein>
<evidence type="ECO:0000313" key="1">
    <source>
        <dbReference type="EMBL" id="MET3868042.1"/>
    </source>
</evidence>
<dbReference type="Proteomes" id="UP001549119">
    <property type="component" value="Unassembled WGS sequence"/>
</dbReference>
<proteinExistence type="predicted"/>
<dbReference type="RefSeq" id="WP_209650542.1">
    <property type="nucleotide sequence ID" value="NZ_JBEPNV010000001.1"/>
</dbReference>
<comment type="caution">
    <text evidence="1">The sequence shown here is derived from an EMBL/GenBank/DDBJ whole genome shotgun (WGS) entry which is preliminary data.</text>
</comment>
<dbReference type="EMBL" id="JBEPNW010000002">
    <property type="protein sequence ID" value="MET3868042.1"/>
    <property type="molecule type" value="Genomic_DNA"/>
</dbReference>
<gene>
    <name evidence="1" type="ORF">ABIC20_005351</name>
</gene>
<keyword evidence="2" id="KW-1185">Reference proteome</keyword>
<accession>A0ABV2NND9</accession>